<evidence type="ECO:0000313" key="2">
    <source>
        <dbReference type="Proteomes" id="UP000050761"/>
    </source>
</evidence>
<keyword evidence="2" id="KW-1185">Reference proteome</keyword>
<dbReference type="EMBL" id="UZAH01025703">
    <property type="protein sequence ID" value="VDO69018.1"/>
    <property type="molecule type" value="Genomic_DNA"/>
</dbReference>
<protein>
    <submittedName>
        <fullName evidence="3">Ribosome-recycling factor</fullName>
    </submittedName>
</protein>
<evidence type="ECO:0000313" key="3">
    <source>
        <dbReference type="WBParaSite" id="HPBE_0000661301-mRNA-1"/>
    </source>
</evidence>
<proteinExistence type="predicted"/>
<dbReference type="AlphaFoldDB" id="A0A183FIB1"/>
<evidence type="ECO:0000313" key="1">
    <source>
        <dbReference type="EMBL" id="VDO69018.1"/>
    </source>
</evidence>
<reference evidence="1 2" key="1">
    <citation type="submission" date="2018-11" db="EMBL/GenBank/DDBJ databases">
        <authorList>
            <consortium name="Pathogen Informatics"/>
        </authorList>
    </citation>
    <scope>NUCLEOTIDE SEQUENCE [LARGE SCALE GENOMIC DNA]</scope>
</reference>
<name>A0A183FIB1_HELPZ</name>
<reference evidence="3" key="2">
    <citation type="submission" date="2019-09" db="UniProtKB">
        <authorList>
            <consortium name="WormBaseParasite"/>
        </authorList>
    </citation>
    <scope>IDENTIFICATION</scope>
</reference>
<accession>A0A3P8AX25</accession>
<dbReference type="Proteomes" id="UP000050761">
    <property type="component" value="Unassembled WGS sequence"/>
</dbReference>
<dbReference type="WBParaSite" id="HPBE_0000661301-mRNA-1">
    <property type="protein sequence ID" value="HPBE_0000661301-mRNA-1"/>
    <property type="gene ID" value="HPBE_0000661301"/>
</dbReference>
<organism evidence="2 3">
    <name type="scientific">Heligmosomoides polygyrus</name>
    <name type="common">Parasitic roundworm</name>
    <dbReference type="NCBI Taxonomy" id="6339"/>
    <lineage>
        <taxon>Eukaryota</taxon>
        <taxon>Metazoa</taxon>
        <taxon>Ecdysozoa</taxon>
        <taxon>Nematoda</taxon>
        <taxon>Chromadorea</taxon>
        <taxon>Rhabditida</taxon>
        <taxon>Rhabditina</taxon>
        <taxon>Rhabditomorpha</taxon>
        <taxon>Strongyloidea</taxon>
        <taxon>Heligmosomidae</taxon>
        <taxon>Heligmosomoides</taxon>
    </lineage>
</organism>
<accession>A0A183FIB1</accession>
<sequence>MRAPCRLVYYGKMGKEDVHSQGTKEICEMKVTQVTADGELIEDAFDTHVMEDVSYKMQRDLPSPVEREIARRLRAVEEKLACVTDRLKRLDRKTSLREDQGKSLKAMLRQKIERLPQLMKADVLEGKIFEDVPHIMDVAVDQHHDSVDKIYGVINR</sequence>
<gene>
    <name evidence="1" type="ORF">HPBE_LOCUS6614</name>
</gene>